<sequence length="106" mass="11672">MAFTPSPEFQAAADASKKLLAKPSADELLKLYSLYKQVTDEKGFAAAKAPGTFDFKGKAKYNAWKEVAEAGTSPEDAQKQYIELVEELKTKYGYDENKVPETVGDN</sequence>
<dbReference type="Gene3D" id="1.20.80.10">
    <property type="match status" value="1"/>
</dbReference>
<dbReference type="RefSeq" id="XP_040689006.1">
    <property type="nucleotide sequence ID" value="XM_040828167.1"/>
</dbReference>
<feature type="domain" description="ACB" evidence="3">
    <location>
        <begin position="5"/>
        <end position="94"/>
    </location>
</feature>
<dbReference type="InterPro" id="IPR035984">
    <property type="entry name" value="Acyl-CoA-binding_sf"/>
</dbReference>
<dbReference type="PANTHER" id="PTHR23310">
    <property type="entry name" value="ACYL-COA-BINDING PROTEIN, ACBP"/>
    <property type="match status" value="1"/>
</dbReference>
<dbReference type="InterPro" id="IPR000582">
    <property type="entry name" value="Acyl-CoA-binding_protein"/>
</dbReference>
<dbReference type="AlphaFoldDB" id="A0A1L9RK71"/>
<proteinExistence type="inferred from homology"/>
<organism evidence="4 5">
    <name type="scientific">Aspergillus wentii DTO 134E9</name>
    <dbReference type="NCBI Taxonomy" id="1073089"/>
    <lineage>
        <taxon>Eukaryota</taxon>
        <taxon>Fungi</taxon>
        <taxon>Dikarya</taxon>
        <taxon>Ascomycota</taxon>
        <taxon>Pezizomycotina</taxon>
        <taxon>Eurotiomycetes</taxon>
        <taxon>Eurotiomycetidae</taxon>
        <taxon>Eurotiales</taxon>
        <taxon>Aspergillaceae</taxon>
        <taxon>Aspergillus</taxon>
        <taxon>Aspergillus subgen. Cremei</taxon>
    </lineage>
</organism>
<accession>A0A1L9RK71</accession>
<evidence type="ECO:0000313" key="4">
    <source>
        <dbReference type="EMBL" id="OJJ35330.1"/>
    </source>
</evidence>
<comment type="similarity">
    <text evidence="1">Belongs to the ACBP family.</text>
</comment>
<protein>
    <recommendedName>
        <fullName evidence="3">ACB domain-containing protein</fullName>
    </recommendedName>
</protein>
<dbReference type="PRINTS" id="PR00689">
    <property type="entry name" value="ACOABINDINGP"/>
</dbReference>
<dbReference type="STRING" id="1073089.A0A1L9RK71"/>
<dbReference type="GO" id="GO:0000062">
    <property type="term" value="F:fatty-acyl-CoA binding"/>
    <property type="evidence" value="ECO:0007669"/>
    <property type="project" value="InterPro"/>
</dbReference>
<evidence type="ECO:0000256" key="2">
    <source>
        <dbReference type="ARBA" id="ARBA00023121"/>
    </source>
</evidence>
<keyword evidence="2" id="KW-0446">Lipid-binding</keyword>
<dbReference type="GeneID" id="63744015"/>
<dbReference type="PANTHER" id="PTHR23310:SF62">
    <property type="entry name" value="ACYL-COA BINDING PROTEIN 1, ISOFORM A"/>
    <property type="match status" value="1"/>
</dbReference>
<dbReference type="Pfam" id="PF00887">
    <property type="entry name" value="ACBP"/>
    <property type="match status" value="1"/>
</dbReference>
<dbReference type="SUPFAM" id="SSF47027">
    <property type="entry name" value="Acyl-CoA binding protein"/>
    <property type="match status" value="1"/>
</dbReference>
<dbReference type="VEuPathDB" id="FungiDB:ASPWEDRAFT_110376"/>
<dbReference type="OrthoDB" id="346910at2759"/>
<dbReference type="Proteomes" id="UP000184383">
    <property type="component" value="Unassembled WGS sequence"/>
</dbReference>
<dbReference type="GO" id="GO:0006631">
    <property type="term" value="P:fatty acid metabolic process"/>
    <property type="evidence" value="ECO:0007669"/>
    <property type="project" value="TreeGrafter"/>
</dbReference>
<dbReference type="PROSITE" id="PS51228">
    <property type="entry name" value="ACB_2"/>
    <property type="match status" value="1"/>
</dbReference>
<keyword evidence="5" id="KW-1185">Reference proteome</keyword>
<evidence type="ECO:0000256" key="1">
    <source>
        <dbReference type="ARBA" id="ARBA00005567"/>
    </source>
</evidence>
<name>A0A1L9RK71_ASPWE</name>
<gene>
    <name evidence="4" type="ORF">ASPWEDRAFT_110376</name>
</gene>
<evidence type="ECO:0000313" key="5">
    <source>
        <dbReference type="Proteomes" id="UP000184383"/>
    </source>
</evidence>
<reference evidence="5" key="1">
    <citation type="journal article" date="2017" name="Genome Biol.">
        <title>Comparative genomics reveals high biological diversity and specific adaptations in the industrially and medically important fungal genus Aspergillus.</title>
        <authorList>
            <person name="de Vries R.P."/>
            <person name="Riley R."/>
            <person name="Wiebenga A."/>
            <person name="Aguilar-Osorio G."/>
            <person name="Amillis S."/>
            <person name="Uchima C.A."/>
            <person name="Anderluh G."/>
            <person name="Asadollahi M."/>
            <person name="Askin M."/>
            <person name="Barry K."/>
            <person name="Battaglia E."/>
            <person name="Bayram O."/>
            <person name="Benocci T."/>
            <person name="Braus-Stromeyer S.A."/>
            <person name="Caldana C."/>
            <person name="Canovas D."/>
            <person name="Cerqueira G.C."/>
            <person name="Chen F."/>
            <person name="Chen W."/>
            <person name="Choi C."/>
            <person name="Clum A."/>
            <person name="Dos Santos R.A."/>
            <person name="Damasio A.R."/>
            <person name="Diallinas G."/>
            <person name="Emri T."/>
            <person name="Fekete E."/>
            <person name="Flipphi M."/>
            <person name="Freyberg S."/>
            <person name="Gallo A."/>
            <person name="Gournas C."/>
            <person name="Habgood R."/>
            <person name="Hainaut M."/>
            <person name="Harispe M.L."/>
            <person name="Henrissat B."/>
            <person name="Hilden K.S."/>
            <person name="Hope R."/>
            <person name="Hossain A."/>
            <person name="Karabika E."/>
            <person name="Karaffa L."/>
            <person name="Karanyi Z."/>
            <person name="Krasevec N."/>
            <person name="Kuo A."/>
            <person name="Kusch H."/>
            <person name="LaButti K."/>
            <person name="Lagendijk E.L."/>
            <person name="Lapidus A."/>
            <person name="Levasseur A."/>
            <person name="Lindquist E."/>
            <person name="Lipzen A."/>
            <person name="Logrieco A.F."/>
            <person name="MacCabe A."/>
            <person name="Maekelae M.R."/>
            <person name="Malavazi I."/>
            <person name="Melin P."/>
            <person name="Meyer V."/>
            <person name="Mielnichuk N."/>
            <person name="Miskei M."/>
            <person name="Molnar A.P."/>
            <person name="Mule G."/>
            <person name="Ngan C.Y."/>
            <person name="Orejas M."/>
            <person name="Orosz E."/>
            <person name="Ouedraogo J.P."/>
            <person name="Overkamp K.M."/>
            <person name="Park H.-S."/>
            <person name="Perrone G."/>
            <person name="Piumi F."/>
            <person name="Punt P.J."/>
            <person name="Ram A.F."/>
            <person name="Ramon A."/>
            <person name="Rauscher S."/>
            <person name="Record E."/>
            <person name="Riano-Pachon D.M."/>
            <person name="Robert V."/>
            <person name="Roehrig J."/>
            <person name="Ruller R."/>
            <person name="Salamov A."/>
            <person name="Salih N.S."/>
            <person name="Samson R.A."/>
            <person name="Sandor E."/>
            <person name="Sanguinetti M."/>
            <person name="Schuetze T."/>
            <person name="Sepcic K."/>
            <person name="Shelest E."/>
            <person name="Sherlock G."/>
            <person name="Sophianopoulou V."/>
            <person name="Squina F.M."/>
            <person name="Sun H."/>
            <person name="Susca A."/>
            <person name="Todd R.B."/>
            <person name="Tsang A."/>
            <person name="Unkles S.E."/>
            <person name="van de Wiele N."/>
            <person name="van Rossen-Uffink D."/>
            <person name="Oliveira J.V."/>
            <person name="Vesth T.C."/>
            <person name="Visser J."/>
            <person name="Yu J.-H."/>
            <person name="Zhou M."/>
            <person name="Andersen M.R."/>
            <person name="Archer D.B."/>
            <person name="Baker S.E."/>
            <person name="Benoit I."/>
            <person name="Brakhage A.A."/>
            <person name="Braus G.H."/>
            <person name="Fischer R."/>
            <person name="Frisvad J.C."/>
            <person name="Goldman G.H."/>
            <person name="Houbraken J."/>
            <person name="Oakley B."/>
            <person name="Pocsi I."/>
            <person name="Scazzocchio C."/>
            <person name="Seiboth B."/>
            <person name="vanKuyk P.A."/>
            <person name="Wortman J."/>
            <person name="Dyer P.S."/>
            <person name="Grigoriev I.V."/>
        </authorList>
    </citation>
    <scope>NUCLEOTIDE SEQUENCE [LARGE SCALE GENOMIC DNA]</scope>
    <source>
        <strain evidence="5">DTO 134E9</strain>
    </source>
</reference>
<dbReference type="InterPro" id="IPR014352">
    <property type="entry name" value="FERM/acyl-CoA-bd_prot_sf"/>
</dbReference>
<dbReference type="EMBL" id="KV878212">
    <property type="protein sequence ID" value="OJJ35330.1"/>
    <property type="molecule type" value="Genomic_DNA"/>
</dbReference>
<evidence type="ECO:0000259" key="3">
    <source>
        <dbReference type="PROSITE" id="PS51228"/>
    </source>
</evidence>